<comment type="cofactor">
    <cofactor evidence="1">
        <name>[4Fe-4S] cluster</name>
        <dbReference type="ChEBI" id="CHEBI:49883"/>
    </cofactor>
</comment>
<dbReference type="PANTHER" id="PTHR43273">
    <property type="entry name" value="ANAEROBIC SULFATASE-MATURATING ENZYME HOMOLOG ASLB-RELATED"/>
    <property type="match status" value="1"/>
</dbReference>
<sequence>MKLSKYNIIVLRNERVIIFNTIRCTYSLLTNDIYQMLLDNSYLDHLQKNPNKLFDKLYSGGVIIDDEVDEYQYLVQEYEKDVFESSIYNLTLLPSLDCNLRCWYCYEKHIKGSHLNPDIQEKIVKHVEAVFEKNSSLKCLNVEMFGGEPLLFFDSELYPVLKRIKDHMAQLNKYVNFFFITNGVCINESNIQKFSDLNASFQISIDGYKITHDKVKYLKGKGGTYDHIINIIHLLVKQETFMYVNLRINYNDETLEYLPEIIKDLQDVDRNRIRIHLERVWQTESKGKCSSDKLKEVINEFILNGFDVSYMNLSRRSHSCKASKIMQAVISYDGSVYKCTGRDFTKDHQEGVLDENGNIIWDHEKYKKRISIKTFDNPQCKPCKFLPLCWGPCNQKLLETGLTDITRYCQIQHMEMSLDDYVIYRFNNRYASHNRNNNEI</sequence>
<dbReference type="GO" id="GO:0046872">
    <property type="term" value="F:metal ion binding"/>
    <property type="evidence" value="ECO:0007669"/>
    <property type="project" value="UniProtKB-KW"/>
</dbReference>
<reference evidence="7" key="1">
    <citation type="submission" date="2023-01" db="EMBL/GenBank/DDBJ databases">
        <title>Human gut microbiome strain richness.</title>
        <authorList>
            <person name="Chen-Liaw A."/>
        </authorList>
    </citation>
    <scope>NUCLEOTIDE SEQUENCE</scope>
    <source>
        <strain evidence="7">RTP21484st1_E5_RTP21484_190118</strain>
    </source>
</reference>
<evidence type="ECO:0000256" key="5">
    <source>
        <dbReference type="ARBA" id="ARBA00023014"/>
    </source>
</evidence>
<keyword evidence="5" id="KW-0411">Iron-sulfur</keyword>
<dbReference type="InterPro" id="IPR007197">
    <property type="entry name" value="rSAM"/>
</dbReference>
<accession>A0AB35J9M8</accession>
<evidence type="ECO:0000256" key="4">
    <source>
        <dbReference type="ARBA" id="ARBA00023004"/>
    </source>
</evidence>
<dbReference type="CDD" id="cd01335">
    <property type="entry name" value="Radical_SAM"/>
    <property type="match status" value="1"/>
</dbReference>
<keyword evidence="4" id="KW-0408">Iron</keyword>
<comment type="caution">
    <text evidence="7">The sequence shown here is derived from an EMBL/GenBank/DDBJ whole genome shotgun (WGS) entry which is preliminary data.</text>
</comment>
<dbReference type="GO" id="GO:0051536">
    <property type="term" value="F:iron-sulfur cluster binding"/>
    <property type="evidence" value="ECO:0007669"/>
    <property type="project" value="UniProtKB-KW"/>
</dbReference>
<dbReference type="InterPro" id="IPR013785">
    <property type="entry name" value="Aldolase_TIM"/>
</dbReference>
<dbReference type="SFLD" id="SFLDG01067">
    <property type="entry name" value="SPASM/twitch_domain_containing"/>
    <property type="match status" value="1"/>
</dbReference>
<evidence type="ECO:0000259" key="6">
    <source>
        <dbReference type="PROSITE" id="PS51918"/>
    </source>
</evidence>
<dbReference type="RefSeq" id="WP_270228688.1">
    <property type="nucleotide sequence ID" value="NZ_JAQDHO010000004.1"/>
</dbReference>
<dbReference type="PROSITE" id="PS51918">
    <property type="entry name" value="RADICAL_SAM"/>
    <property type="match status" value="1"/>
</dbReference>
<dbReference type="SUPFAM" id="SSF102114">
    <property type="entry name" value="Radical SAM enzymes"/>
    <property type="match status" value="1"/>
</dbReference>
<evidence type="ECO:0000313" key="7">
    <source>
        <dbReference type="EMBL" id="MDB9004290.1"/>
    </source>
</evidence>
<evidence type="ECO:0000256" key="1">
    <source>
        <dbReference type="ARBA" id="ARBA00001966"/>
    </source>
</evidence>
<dbReference type="InterPro" id="IPR023885">
    <property type="entry name" value="4Fe4S-binding_SPASM_dom"/>
</dbReference>
<gene>
    <name evidence="7" type="ORF">PN599_04650</name>
</gene>
<dbReference type="Proteomes" id="UP001210126">
    <property type="component" value="Unassembled WGS sequence"/>
</dbReference>
<keyword evidence="2" id="KW-0949">S-adenosyl-L-methionine</keyword>
<dbReference type="Gene3D" id="3.20.20.70">
    <property type="entry name" value="Aldolase class I"/>
    <property type="match status" value="1"/>
</dbReference>
<dbReference type="GO" id="GO:0016491">
    <property type="term" value="F:oxidoreductase activity"/>
    <property type="evidence" value="ECO:0007669"/>
    <property type="project" value="InterPro"/>
</dbReference>
<proteinExistence type="predicted"/>
<evidence type="ECO:0000313" key="8">
    <source>
        <dbReference type="Proteomes" id="UP001210126"/>
    </source>
</evidence>
<dbReference type="AlphaFoldDB" id="A0AB35J9M8"/>
<dbReference type="NCBIfam" id="TIGR04085">
    <property type="entry name" value="rSAM_more_4Fe4S"/>
    <property type="match status" value="1"/>
</dbReference>
<evidence type="ECO:0000256" key="2">
    <source>
        <dbReference type="ARBA" id="ARBA00022691"/>
    </source>
</evidence>
<dbReference type="PANTHER" id="PTHR43273:SF8">
    <property type="entry name" value="RADICAL SAM DOMAIN PROTEIN"/>
    <property type="match status" value="1"/>
</dbReference>
<dbReference type="EMBL" id="JAQMPJ010000002">
    <property type="protein sequence ID" value="MDB9004290.1"/>
    <property type="molecule type" value="Genomic_DNA"/>
</dbReference>
<name>A0AB35J9M8_PARDI</name>
<organism evidence="7 8">
    <name type="scientific">Parabacteroides distasonis</name>
    <dbReference type="NCBI Taxonomy" id="823"/>
    <lineage>
        <taxon>Bacteria</taxon>
        <taxon>Pseudomonadati</taxon>
        <taxon>Bacteroidota</taxon>
        <taxon>Bacteroidia</taxon>
        <taxon>Bacteroidales</taxon>
        <taxon>Tannerellaceae</taxon>
        <taxon>Parabacteroides</taxon>
    </lineage>
</organism>
<keyword evidence="3" id="KW-0479">Metal-binding</keyword>
<dbReference type="Pfam" id="PF04055">
    <property type="entry name" value="Radical_SAM"/>
    <property type="match status" value="1"/>
</dbReference>
<dbReference type="InterPro" id="IPR023867">
    <property type="entry name" value="Sulphatase_maturase_rSAM"/>
</dbReference>
<evidence type="ECO:0000256" key="3">
    <source>
        <dbReference type="ARBA" id="ARBA00022723"/>
    </source>
</evidence>
<dbReference type="SFLD" id="SFLDS00029">
    <property type="entry name" value="Radical_SAM"/>
    <property type="match status" value="1"/>
</dbReference>
<dbReference type="InterPro" id="IPR058240">
    <property type="entry name" value="rSAM_sf"/>
</dbReference>
<protein>
    <submittedName>
        <fullName evidence="7">Radical SAM protein</fullName>
    </submittedName>
</protein>
<feature type="domain" description="Radical SAM core" evidence="6">
    <location>
        <begin position="82"/>
        <end position="321"/>
    </location>
</feature>